<protein>
    <submittedName>
        <fullName evidence="2">Uncharacterized protein</fullName>
    </submittedName>
</protein>
<reference evidence="2 3" key="1">
    <citation type="submission" date="2023-03" db="EMBL/GenBank/DDBJ databases">
        <title>Isolation and description of six Streptomyces strains from soil environments, able to metabolize different microbial glucans.</title>
        <authorList>
            <person name="Widen T."/>
            <person name="Larsbrink J."/>
        </authorList>
    </citation>
    <scope>NUCLEOTIDE SEQUENCE [LARGE SCALE GENOMIC DNA]</scope>
    <source>
        <strain evidence="2 3">Mut1</strain>
    </source>
</reference>
<feature type="signal peptide" evidence="1">
    <location>
        <begin position="1"/>
        <end position="24"/>
    </location>
</feature>
<keyword evidence="1" id="KW-0732">Signal</keyword>
<dbReference type="Proteomes" id="UP001239522">
    <property type="component" value="Chromosome"/>
</dbReference>
<organism evidence="2 3">
    <name type="scientific">Streptomyces castrisilvae</name>
    <dbReference type="NCBI Taxonomy" id="3033811"/>
    <lineage>
        <taxon>Bacteria</taxon>
        <taxon>Bacillati</taxon>
        <taxon>Actinomycetota</taxon>
        <taxon>Actinomycetes</taxon>
        <taxon>Kitasatosporales</taxon>
        <taxon>Streptomycetaceae</taxon>
        <taxon>Streptomyces</taxon>
    </lineage>
</organism>
<gene>
    <name evidence="2" type="ORF">P8A18_24860</name>
</gene>
<accession>A0ABY9HPY2</accession>
<evidence type="ECO:0000313" key="2">
    <source>
        <dbReference type="EMBL" id="WLQ36459.1"/>
    </source>
</evidence>
<dbReference type="EMBL" id="CP120997">
    <property type="protein sequence ID" value="WLQ36459.1"/>
    <property type="molecule type" value="Genomic_DNA"/>
</dbReference>
<sequence length="135" mass="13876">MRKYVVAVAVAAMAGLSLAGSAQAADVGVLSATKCAGNAGMTDGSGEVCIIVNGSGLKVDSVYVEKRSNNTSWTDYGEINFSDGSGGYTSGTVSADRTDTKRVGTKWGLNAKDGSKVCGWFHKFPGTKACATIHK</sequence>
<keyword evidence="3" id="KW-1185">Reference proteome</keyword>
<feature type="chain" id="PRO_5046999018" evidence="1">
    <location>
        <begin position="25"/>
        <end position="135"/>
    </location>
</feature>
<name>A0ABY9HPY2_9ACTN</name>
<proteinExistence type="predicted"/>
<evidence type="ECO:0000313" key="3">
    <source>
        <dbReference type="Proteomes" id="UP001239522"/>
    </source>
</evidence>
<dbReference type="RefSeq" id="WP_306057775.1">
    <property type="nucleotide sequence ID" value="NZ_CP120997.1"/>
</dbReference>
<evidence type="ECO:0000256" key="1">
    <source>
        <dbReference type="SAM" id="SignalP"/>
    </source>
</evidence>